<dbReference type="VEuPathDB" id="FungiDB:AFLA_011876"/>
<accession>A0A7U2MVZ6</accession>
<protein>
    <submittedName>
        <fullName evidence="1">Uncharacterized protein</fullName>
    </submittedName>
</protein>
<evidence type="ECO:0000313" key="2">
    <source>
        <dbReference type="Proteomes" id="UP000596276"/>
    </source>
</evidence>
<proteinExistence type="predicted"/>
<dbReference type="VEuPathDB" id="FungiDB:F9C07_1581205"/>
<sequence length="173" mass="19970">MSTPANKKRASERLKCRKELSNHLKNTLSLLVPPSEIRLHPQAGDEYMWQCNNNCKHLFSKNLSDLSTNNYIEIYSALENGDIWAVENNITANEMQGKQAQEVGRLREEYEKLKLEHFHLQKKNKQLTMLLLLHNRRSDWLGQSLAKAEIQSRTLAGILEQLKQGLNNNLPHA</sequence>
<dbReference type="EMBL" id="CP044618">
    <property type="protein sequence ID" value="QRD90575.1"/>
    <property type="molecule type" value="Genomic_DNA"/>
</dbReference>
<reference evidence="2" key="1">
    <citation type="journal article" date="2021" name="G3 (Bethesda)">
        <title>Chromosome assembled and annotated genome sequence of Aspergillus flavus NRRL 3357.</title>
        <authorList>
            <person name="Skerker J.M."/>
            <person name="Pianalto K.M."/>
            <person name="Mondo S.J."/>
            <person name="Yang K."/>
            <person name="Arkin A.P."/>
            <person name="Keller N.P."/>
            <person name="Grigoriev I.V."/>
            <person name="Louise Glass N.L."/>
        </authorList>
    </citation>
    <scope>NUCLEOTIDE SEQUENCE [LARGE SCALE GENOMIC DNA]</scope>
    <source>
        <strain evidence="2">ATCC 200026 / FGSC A1120 / IAM 13836 / NRRL 3357 / JCM 12722 / SRRC 167</strain>
    </source>
</reference>
<dbReference type="AlphaFoldDB" id="A0A7U2MVZ6"/>
<name>A0A7U2MVZ6_ASPFN</name>
<evidence type="ECO:0000313" key="1">
    <source>
        <dbReference type="EMBL" id="QRD90575.1"/>
    </source>
</evidence>
<keyword evidence="2" id="KW-1185">Reference proteome</keyword>
<organism evidence="1 2">
    <name type="scientific">Aspergillus flavus (strain ATCC 200026 / FGSC A1120 / IAM 13836 / NRRL 3357 / JCM 12722 / SRRC 167)</name>
    <dbReference type="NCBI Taxonomy" id="332952"/>
    <lineage>
        <taxon>Eukaryota</taxon>
        <taxon>Fungi</taxon>
        <taxon>Dikarya</taxon>
        <taxon>Ascomycota</taxon>
        <taxon>Pezizomycotina</taxon>
        <taxon>Eurotiomycetes</taxon>
        <taxon>Eurotiomycetidae</taxon>
        <taxon>Eurotiales</taxon>
        <taxon>Aspergillaceae</taxon>
        <taxon>Aspergillus</taxon>
        <taxon>Aspergillus subgen. Circumdati</taxon>
    </lineage>
</organism>
<dbReference type="Proteomes" id="UP000596276">
    <property type="component" value="Chromosome 4"/>
</dbReference>
<gene>
    <name evidence="1" type="ORF">F9C07_1581205</name>
</gene>